<dbReference type="RefSeq" id="WP_049640530.1">
    <property type="nucleotide sequence ID" value="NZ_CP113159.1"/>
</dbReference>
<name>A0ABY8GI84_EDWIC</name>
<dbReference type="Proteomes" id="UP001222680">
    <property type="component" value="Chromosome"/>
</dbReference>
<organism evidence="1 2">
    <name type="scientific">Edwardsiella ictaluri</name>
    <dbReference type="NCBI Taxonomy" id="67780"/>
    <lineage>
        <taxon>Bacteria</taxon>
        <taxon>Pseudomonadati</taxon>
        <taxon>Pseudomonadota</taxon>
        <taxon>Gammaproteobacteria</taxon>
        <taxon>Enterobacterales</taxon>
        <taxon>Hafniaceae</taxon>
        <taxon>Edwardsiella</taxon>
    </lineage>
</organism>
<gene>
    <name evidence="1" type="ORF">MAY91_02790</name>
</gene>
<keyword evidence="2" id="KW-1185">Reference proteome</keyword>
<dbReference type="EMBL" id="CP092014">
    <property type="protein sequence ID" value="WFN97065.1"/>
    <property type="molecule type" value="Genomic_DNA"/>
</dbReference>
<sequence length="73" mass="8237">METLINTEMYFFDGNDGFFYIHFPVRGYAVKTNHNNIDVLYKLKNKVPLDGVEEKSILVINLKSKGLIGEAGG</sequence>
<evidence type="ECO:0000313" key="1">
    <source>
        <dbReference type="EMBL" id="WFN97065.1"/>
    </source>
</evidence>
<proteinExistence type="predicted"/>
<evidence type="ECO:0000313" key="2">
    <source>
        <dbReference type="Proteomes" id="UP001222680"/>
    </source>
</evidence>
<accession>A0ABY8GI84</accession>
<reference evidence="1 2" key="1">
    <citation type="submission" date="2022-02" db="EMBL/GenBank/DDBJ databases">
        <title>Phenotypic, genotypic and serological characterization of Edwardsiella ictaluri from catfish and ornamental fish species.</title>
        <authorList>
            <person name="Rose D."/>
            <person name="Tekedar H.C."/>
            <person name="Waldbieser G.C."/>
            <person name="Aarattuthodi S."/>
            <person name="Griffin M.J."/>
        </authorList>
    </citation>
    <scope>NUCLEOTIDE SEQUENCE [LARGE SCALE GENOMIC DNA]</scope>
    <source>
        <strain evidence="1 2">13 TAL-140 K3</strain>
    </source>
</reference>
<protein>
    <submittedName>
        <fullName evidence="1">Uncharacterized protein</fullName>
    </submittedName>
</protein>